<evidence type="ECO:0008006" key="3">
    <source>
        <dbReference type="Google" id="ProtNLM"/>
    </source>
</evidence>
<gene>
    <name evidence="1" type="ORF">ACFSC9_14415</name>
</gene>
<reference evidence="2" key="1">
    <citation type="journal article" date="2019" name="Int. J. Syst. Evol. Microbiol.">
        <title>The Global Catalogue of Microorganisms (GCM) 10K type strain sequencing project: providing services to taxonomists for standard genome sequencing and annotation.</title>
        <authorList>
            <consortium name="The Broad Institute Genomics Platform"/>
            <consortium name="The Broad Institute Genome Sequencing Center for Infectious Disease"/>
            <person name="Wu L."/>
            <person name="Ma J."/>
        </authorList>
    </citation>
    <scope>NUCLEOTIDE SEQUENCE [LARGE SCALE GENOMIC DNA]</scope>
    <source>
        <strain evidence="2">CCUG 54950</strain>
    </source>
</reference>
<comment type="caution">
    <text evidence="1">The sequence shown here is derived from an EMBL/GenBank/DDBJ whole genome shotgun (WGS) entry which is preliminary data.</text>
</comment>
<protein>
    <recommendedName>
        <fullName evidence="3">Butirosin biosynthesis protein H N-terminal domain-containing protein</fullName>
    </recommendedName>
</protein>
<evidence type="ECO:0000313" key="2">
    <source>
        <dbReference type="Proteomes" id="UP001597233"/>
    </source>
</evidence>
<proteinExistence type="predicted"/>
<name>A0ABW4RKE4_9BACL</name>
<dbReference type="RefSeq" id="WP_347326155.1">
    <property type="nucleotide sequence ID" value="NZ_JBCGUH010000009.1"/>
</dbReference>
<keyword evidence="2" id="KW-1185">Reference proteome</keyword>
<accession>A0ABW4RKE4</accession>
<dbReference type="Proteomes" id="UP001597233">
    <property type="component" value="Unassembled WGS sequence"/>
</dbReference>
<sequence>MNAVKLPIIKPDIHGYLCNAYPLSVAMQHQSAEAWFYSNYIQLICAGNFPEGKFFSFYTSNLSWYDFFLSCPLINYQQIDYRFLDKYEDGLIGFICDSIHTGQYVYLYVDESYISHKKAYKKYPLPHEMLIFGYDKENRKFHVSGYNADIIFGEYEVNFEEFLLAFNNCDKTKNNRHYISLLEYNEKHTYRFDINLVIQSLTELKDSLNSSFHFRSLSPPSNWIYGLSIYDHIIRYLEYEIITLTEKIDVRIFHTLWEHKNVMVGRLKYMKENKYLNHSEKFIEKYTEIESISMTLRSIAMMYNLNDNPARIGSLIEKLKELKQMEESILSELIVQLEQMDRTEILQDHYYL</sequence>
<dbReference type="EMBL" id="JBHUEH010000016">
    <property type="protein sequence ID" value="MFD1886720.1"/>
    <property type="molecule type" value="Genomic_DNA"/>
</dbReference>
<organism evidence="1 2">
    <name type="scientific">Paenibacillus wenxiniae</name>
    <dbReference type="NCBI Taxonomy" id="1636843"/>
    <lineage>
        <taxon>Bacteria</taxon>
        <taxon>Bacillati</taxon>
        <taxon>Bacillota</taxon>
        <taxon>Bacilli</taxon>
        <taxon>Bacillales</taxon>
        <taxon>Paenibacillaceae</taxon>
        <taxon>Paenibacillus</taxon>
    </lineage>
</organism>
<evidence type="ECO:0000313" key="1">
    <source>
        <dbReference type="EMBL" id="MFD1886720.1"/>
    </source>
</evidence>